<dbReference type="AlphaFoldDB" id="A0A1J1I4W3"/>
<gene>
    <name evidence="1" type="ORF">CLUMA_CG008771</name>
</gene>
<accession>A0A1J1I4W3</accession>
<evidence type="ECO:0000313" key="2">
    <source>
        <dbReference type="Proteomes" id="UP000183832"/>
    </source>
</evidence>
<dbReference type="Proteomes" id="UP000183832">
    <property type="component" value="Unassembled WGS sequence"/>
</dbReference>
<sequence>MHYYHQLTWRHMYRIKYEHKNFVSAQLTSMIVNACRNDTKGIIYGVIFTASSDVHPNICFINWLTSKCADTEKDVSENSLTHAAQGRFLRTKENYL</sequence>
<dbReference type="EMBL" id="CVRI01000041">
    <property type="protein sequence ID" value="CRK95317.1"/>
    <property type="molecule type" value="Genomic_DNA"/>
</dbReference>
<evidence type="ECO:0000313" key="1">
    <source>
        <dbReference type="EMBL" id="CRK95317.1"/>
    </source>
</evidence>
<organism evidence="1 2">
    <name type="scientific">Clunio marinus</name>
    <dbReference type="NCBI Taxonomy" id="568069"/>
    <lineage>
        <taxon>Eukaryota</taxon>
        <taxon>Metazoa</taxon>
        <taxon>Ecdysozoa</taxon>
        <taxon>Arthropoda</taxon>
        <taxon>Hexapoda</taxon>
        <taxon>Insecta</taxon>
        <taxon>Pterygota</taxon>
        <taxon>Neoptera</taxon>
        <taxon>Endopterygota</taxon>
        <taxon>Diptera</taxon>
        <taxon>Nematocera</taxon>
        <taxon>Chironomoidea</taxon>
        <taxon>Chironomidae</taxon>
        <taxon>Clunio</taxon>
    </lineage>
</organism>
<proteinExistence type="predicted"/>
<name>A0A1J1I4W3_9DIPT</name>
<keyword evidence="2" id="KW-1185">Reference proteome</keyword>
<reference evidence="1 2" key="1">
    <citation type="submission" date="2015-04" db="EMBL/GenBank/DDBJ databases">
        <authorList>
            <person name="Syromyatnikov M.Y."/>
            <person name="Popov V.N."/>
        </authorList>
    </citation>
    <scope>NUCLEOTIDE SEQUENCE [LARGE SCALE GENOMIC DNA]</scope>
</reference>
<protein>
    <submittedName>
        <fullName evidence="1">CLUMA_CG008771, isoform A</fullName>
    </submittedName>
</protein>